<evidence type="ECO:0000259" key="11">
    <source>
        <dbReference type="PROSITE" id="PS50989"/>
    </source>
</evidence>
<dbReference type="GO" id="GO:0009317">
    <property type="term" value="C:acetyl-CoA carboxylase complex"/>
    <property type="evidence" value="ECO:0007669"/>
    <property type="project" value="InterPro"/>
</dbReference>
<evidence type="ECO:0000256" key="1">
    <source>
        <dbReference type="ARBA" id="ARBA00004956"/>
    </source>
</evidence>
<dbReference type="STRING" id="745368.SAMN02745178_01804"/>
<comment type="function">
    <text evidence="10">Component of the acetyl coenzyme A carboxylase (ACC) complex. First, biotin carboxylase catalyzes the carboxylation of biotin on its carrier protein (BCCP) and then the CO(2) group is transferred by the carboxyltransferase to acetyl-CoA to form malonyl-CoA.</text>
</comment>
<dbReference type="NCBIfam" id="NF004344">
    <property type="entry name" value="PRK05724.1"/>
    <property type="match status" value="1"/>
</dbReference>
<reference evidence="12 13" key="1">
    <citation type="submission" date="2017-02" db="EMBL/GenBank/DDBJ databases">
        <authorList>
            <person name="Peterson S.W."/>
        </authorList>
    </citation>
    <scope>NUCLEOTIDE SEQUENCE [LARGE SCALE GENOMIC DNA]</scope>
    <source>
        <strain evidence="12 13">ATCC 27749</strain>
    </source>
</reference>
<evidence type="ECO:0000256" key="7">
    <source>
        <dbReference type="ARBA" id="ARBA00023098"/>
    </source>
</evidence>
<evidence type="ECO:0000256" key="6">
    <source>
        <dbReference type="ARBA" id="ARBA00022840"/>
    </source>
</evidence>
<keyword evidence="5 10" id="KW-0276">Fatty acid metabolism</keyword>
<dbReference type="GO" id="GO:0016743">
    <property type="term" value="F:carboxyl- or carbamoyltransferase activity"/>
    <property type="evidence" value="ECO:0007669"/>
    <property type="project" value="UniProtKB-UniRule"/>
</dbReference>
<comment type="subunit">
    <text evidence="10">Acetyl-CoA carboxylase is a heterohexamer composed of biotin carboxyl carrier protein (AccB), biotin carboxylase (AccC) and two subunits each of ACCase subunit alpha (AccA) and ACCase subunit beta (AccD).</text>
</comment>
<evidence type="ECO:0000256" key="5">
    <source>
        <dbReference type="ARBA" id="ARBA00022832"/>
    </source>
</evidence>
<dbReference type="PRINTS" id="PR01069">
    <property type="entry name" value="ACCCTRFRASEA"/>
</dbReference>
<keyword evidence="4 10" id="KW-0547">Nucleotide-binding</keyword>
<dbReference type="GO" id="GO:0003989">
    <property type="term" value="F:acetyl-CoA carboxylase activity"/>
    <property type="evidence" value="ECO:0007669"/>
    <property type="project" value="InterPro"/>
</dbReference>
<comment type="subcellular location">
    <subcellularLocation>
        <location evidence="10">Cytoplasm</location>
    </subcellularLocation>
</comment>
<evidence type="ECO:0000256" key="4">
    <source>
        <dbReference type="ARBA" id="ARBA00022741"/>
    </source>
</evidence>
<dbReference type="EMBL" id="FUYF01000009">
    <property type="protein sequence ID" value="SKA88019.1"/>
    <property type="molecule type" value="Genomic_DNA"/>
</dbReference>
<dbReference type="OrthoDB" id="9808023at2"/>
<gene>
    <name evidence="10" type="primary">accA</name>
    <name evidence="12" type="ORF">SAMN02745178_01804</name>
</gene>
<dbReference type="PANTHER" id="PTHR42853:SF3">
    <property type="entry name" value="ACETYL-COENZYME A CARBOXYLASE CARBOXYL TRANSFERASE SUBUNIT ALPHA, CHLOROPLASTIC"/>
    <property type="match status" value="1"/>
</dbReference>
<dbReference type="AlphaFoldDB" id="A0A1T4XEW0"/>
<dbReference type="InterPro" id="IPR001095">
    <property type="entry name" value="Acetyl_CoA_COase_a_su"/>
</dbReference>
<dbReference type="GO" id="GO:0005524">
    <property type="term" value="F:ATP binding"/>
    <property type="evidence" value="ECO:0007669"/>
    <property type="project" value="UniProtKB-KW"/>
</dbReference>
<dbReference type="InterPro" id="IPR011763">
    <property type="entry name" value="COA_CT_C"/>
</dbReference>
<evidence type="ECO:0000256" key="8">
    <source>
        <dbReference type="ARBA" id="ARBA00023160"/>
    </source>
</evidence>
<dbReference type="NCBIfam" id="NF041504">
    <property type="entry name" value="AccA_sub"/>
    <property type="match status" value="1"/>
</dbReference>
<evidence type="ECO:0000256" key="3">
    <source>
        <dbReference type="ARBA" id="ARBA00022679"/>
    </source>
</evidence>
<sequence length="319" mass="34925">MIKEVLQQLEPLDAQIDALCSRADDAEMASTTTHAAELAELSAEENTLLQRCTSLTPEDRVFLARRPDRPHITEMIDNLFTDFFEQCGDRQCKEDAAILCGIARFHGMPVTVLGHRKGTTLEENLRCNFGMPGPEGYRKALRVMKQAEKFHRPIITFIDTPGAYPGRDAEERGQGEAIARNLMEMSGLTVPVLAIVTGEGSSGGALGLGVANHILMLENAVYSVLSPEGFASILWKDASRSGEACTMMKLTAQDLYADGIVEEVIPEPLGGAQRGRQLLFSRLDTAIAVHLAALCKMSGKALADQRYKKYRRIGEMRGA</sequence>
<evidence type="ECO:0000256" key="2">
    <source>
        <dbReference type="ARBA" id="ARBA00022516"/>
    </source>
</evidence>
<evidence type="ECO:0000256" key="9">
    <source>
        <dbReference type="ARBA" id="ARBA00049152"/>
    </source>
</evidence>
<dbReference type="SUPFAM" id="SSF52096">
    <property type="entry name" value="ClpP/crotonase"/>
    <property type="match status" value="1"/>
</dbReference>
<dbReference type="Pfam" id="PF03255">
    <property type="entry name" value="ACCA"/>
    <property type="match status" value="1"/>
</dbReference>
<keyword evidence="2 10" id="KW-0444">Lipid biosynthesis</keyword>
<dbReference type="Gene3D" id="3.90.226.10">
    <property type="entry name" value="2-enoyl-CoA Hydratase, Chain A, domain 1"/>
    <property type="match status" value="1"/>
</dbReference>
<name>A0A1T4XEW0_9FIRM</name>
<comment type="catalytic activity">
    <reaction evidence="9 10">
        <text>N(6)-carboxybiotinyl-L-lysyl-[protein] + acetyl-CoA = N(6)-biotinyl-L-lysyl-[protein] + malonyl-CoA</text>
        <dbReference type="Rhea" id="RHEA:54728"/>
        <dbReference type="Rhea" id="RHEA-COMP:10505"/>
        <dbReference type="Rhea" id="RHEA-COMP:10506"/>
        <dbReference type="ChEBI" id="CHEBI:57288"/>
        <dbReference type="ChEBI" id="CHEBI:57384"/>
        <dbReference type="ChEBI" id="CHEBI:83144"/>
        <dbReference type="ChEBI" id="CHEBI:83145"/>
        <dbReference type="EC" id="2.1.3.15"/>
    </reaction>
</comment>
<keyword evidence="13" id="KW-1185">Reference proteome</keyword>
<evidence type="ECO:0000256" key="10">
    <source>
        <dbReference type="HAMAP-Rule" id="MF_00823"/>
    </source>
</evidence>
<keyword evidence="10" id="KW-0963">Cytoplasm</keyword>
<evidence type="ECO:0000313" key="13">
    <source>
        <dbReference type="Proteomes" id="UP000190286"/>
    </source>
</evidence>
<dbReference type="InterPro" id="IPR029045">
    <property type="entry name" value="ClpP/crotonase-like_dom_sf"/>
</dbReference>
<dbReference type="HAMAP" id="MF_00823">
    <property type="entry name" value="AcetylCoA_CT_alpha"/>
    <property type="match status" value="1"/>
</dbReference>
<organism evidence="12 13">
    <name type="scientific">Gemmiger formicilis</name>
    <dbReference type="NCBI Taxonomy" id="745368"/>
    <lineage>
        <taxon>Bacteria</taxon>
        <taxon>Bacillati</taxon>
        <taxon>Bacillota</taxon>
        <taxon>Clostridia</taxon>
        <taxon>Eubacteriales</taxon>
        <taxon>Gemmiger</taxon>
    </lineage>
</organism>
<comment type="similarity">
    <text evidence="10">Belongs to the AccA family.</text>
</comment>
<accession>A0A1T4XEW0</accession>
<dbReference type="UniPathway" id="UPA00655">
    <property type="reaction ID" value="UER00711"/>
</dbReference>
<dbReference type="GO" id="GO:2001295">
    <property type="term" value="P:malonyl-CoA biosynthetic process"/>
    <property type="evidence" value="ECO:0007669"/>
    <property type="project" value="UniProtKB-UniRule"/>
</dbReference>
<protein>
    <recommendedName>
        <fullName evidence="10">Acetyl-coenzyme A carboxylase carboxyl transferase subunit alpha</fullName>
        <shortName evidence="10">ACCase subunit alpha</shortName>
        <shortName evidence="10">Acetyl-CoA carboxylase carboxyltransferase subunit alpha</shortName>
        <ecNumber evidence="10">2.1.3.15</ecNumber>
    </recommendedName>
</protein>
<dbReference type="PROSITE" id="PS50989">
    <property type="entry name" value="COA_CT_CTER"/>
    <property type="match status" value="1"/>
</dbReference>
<dbReference type="GO" id="GO:0006633">
    <property type="term" value="P:fatty acid biosynthetic process"/>
    <property type="evidence" value="ECO:0007669"/>
    <property type="project" value="UniProtKB-KW"/>
</dbReference>
<dbReference type="EC" id="2.1.3.15" evidence="10"/>
<evidence type="ECO:0000313" key="12">
    <source>
        <dbReference type="EMBL" id="SKA88019.1"/>
    </source>
</evidence>
<dbReference type="GeneID" id="93338261"/>
<dbReference type="NCBIfam" id="TIGR00513">
    <property type="entry name" value="accA"/>
    <property type="match status" value="1"/>
</dbReference>
<keyword evidence="7 10" id="KW-0443">Lipid metabolism</keyword>
<dbReference type="Proteomes" id="UP000190286">
    <property type="component" value="Unassembled WGS sequence"/>
</dbReference>
<comment type="pathway">
    <text evidence="1 10">Lipid metabolism; malonyl-CoA biosynthesis; malonyl-CoA from acetyl-CoA: step 1/1.</text>
</comment>
<feature type="domain" description="CoA carboxyltransferase C-terminal" evidence="11">
    <location>
        <begin position="44"/>
        <end position="293"/>
    </location>
</feature>
<dbReference type="PANTHER" id="PTHR42853">
    <property type="entry name" value="ACETYL-COENZYME A CARBOXYLASE CARBOXYL TRANSFERASE SUBUNIT ALPHA"/>
    <property type="match status" value="1"/>
</dbReference>
<keyword evidence="3 10" id="KW-0808">Transferase</keyword>
<keyword evidence="8 10" id="KW-0275">Fatty acid biosynthesis</keyword>
<proteinExistence type="inferred from homology"/>
<keyword evidence="6 10" id="KW-0067">ATP-binding</keyword>
<dbReference type="RefSeq" id="WP_078784716.1">
    <property type="nucleotide sequence ID" value="NZ_DAWAFM010000005.1"/>
</dbReference>